<proteinExistence type="predicted"/>
<dbReference type="PANTHER" id="PTHR14586">
    <property type="entry name" value="THIAMINE-TRIPHOSPHATASE"/>
    <property type="match status" value="1"/>
</dbReference>
<sequence length="231" mass="26427">MAADLHSGTRSVNSPRKFEVETKFLVPPDFKQTLKTNGAWLKREIEFTDVYFDTPNNELTFAGFWLRKRDQKFELKIQKLKDFQDGIENYTEIEDEREIVSQLSRLLKACFANTDRDCTIEDFIQRTCCKPIASFSTVRTSYEMSNGVMVDLDQASFGYQVGEIEILVSSFEEVAVAKETIRKTAKLLGVESETAIPGKMEAYLSQHCRSHYEQLVGNGCFINREVLNKSG</sequence>
<dbReference type="Pfam" id="PF01928">
    <property type="entry name" value="CYTH"/>
    <property type="match status" value="1"/>
</dbReference>
<dbReference type="SMART" id="SM01118">
    <property type="entry name" value="CYTH"/>
    <property type="match status" value="1"/>
</dbReference>
<dbReference type="PANTHER" id="PTHR14586:SF1">
    <property type="entry name" value="THIAMINE-TRIPHOSPHATASE"/>
    <property type="match status" value="1"/>
</dbReference>
<comment type="caution">
    <text evidence="2">The sequence shown here is derived from an EMBL/GenBank/DDBJ whole genome shotgun (WGS) entry which is preliminary data.</text>
</comment>
<evidence type="ECO:0000313" key="2">
    <source>
        <dbReference type="EMBL" id="CAH3025893.1"/>
    </source>
</evidence>
<dbReference type="InterPro" id="IPR033469">
    <property type="entry name" value="CYTH-like_dom_sf"/>
</dbReference>
<accession>A0ABN8M8F7</accession>
<dbReference type="InterPro" id="IPR023577">
    <property type="entry name" value="CYTH_domain"/>
</dbReference>
<dbReference type="Gene3D" id="2.40.320.10">
    <property type="entry name" value="Hypothetical Protein Pfu-838710-001"/>
    <property type="match status" value="1"/>
</dbReference>
<keyword evidence="3" id="KW-1185">Reference proteome</keyword>
<dbReference type="PROSITE" id="PS51707">
    <property type="entry name" value="CYTH"/>
    <property type="match status" value="1"/>
</dbReference>
<reference evidence="2 3" key="1">
    <citation type="submission" date="2022-05" db="EMBL/GenBank/DDBJ databases">
        <authorList>
            <consortium name="Genoscope - CEA"/>
            <person name="William W."/>
        </authorList>
    </citation>
    <scope>NUCLEOTIDE SEQUENCE [LARGE SCALE GENOMIC DNA]</scope>
</reference>
<name>A0ABN8M8F7_9CNID</name>
<organism evidence="2 3">
    <name type="scientific">Porites evermanni</name>
    <dbReference type="NCBI Taxonomy" id="104178"/>
    <lineage>
        <taxon>Eukaryota</taxon>
        <taxon>Metazoa</taxon>
        <taxon>Cnidaria</taxon>
        <taxon>Anthozoa</taxon>
        <taxon>Hexacorallia</taxon>
        <taxon>Scleractinia</taxon>
        <taxon>Fungiina</taxon>
        <taxon>Poritidae</taxon>
        <taxon>Porites</taxon>
    </lineage>
</organism>
<feature type="domain" description="CYTH" evidence="1">
    <location>
        <begin position="17"/>
        <end position="206"/>
    </location>
</feature>
<gene>
    <name evidence="2" type="ORF">PEVE_00027491</name>
</gene>
<dbReference type="Proteomes" id="UP001159427">
    <property type="component" value="Unassembled WGS sequence"/>
</dbReference>
<evidence type="ECO:0000259" key="1">
    <source>
        <dbReference type="PROSITE" id="PS51707"/>
    </source>
</evidence>
<dbReference type="EMBL" id="CALNXI010000378">
    <property type="protein sequence ID" value="CAH3025893.1"/>
    <property type="molecule type" value="Genomic_DNA"/>
</dbReference>
<evidence type="ECO:0000313" key="3">
    <source>
        <dbReference type="Proteomes" id="UP001159427"/>
    </source>
</evidence>
<protein>
    <recommendedName>
        <fullName evidence="1">CYTH domain-containing protein</fullName>
    </recommendedName>
</protein>
<dbReference type="SUPFAM" id="SSF55154">
    <property type="entry name" value="CYTH-like phosphatases"/>
    <property type="match status" value="1"/>
</dbReference>
<dbReference type="InterPro" id="IPR039582">
    <property type="entry name" value="THTPA"/>
</dbReference>